<reference evidence="3" key="1">
    <citation type="submission" date="2016-10" db="EMBL/GenBank/DDBJ databases">
        <title>Rodentibacter gen. nov. and new species.</title>
        <authorList>
            <person name="Christensen H."/>
        </authorList>
    </citation>
    <scope>NUCLEOTIDE SEQUENCE [LARGE SCALE GENOMIC DNA]</scope>
    <source>
        <strain evidence="3">Ppn152</strain>
    </source>
</reference>
<dbReference type="RefSeq" id="WP_077585891.1">
    <property type="nucleotide sequence ID" value="NZ_MLAE01000001.1"/>
</dbReference>
<sequence>MKKFAKFLAISTLCSTCFYSNAFAQDLSNKTWAEIEAQAKQEGQVVVSIWYLQPQFRAFVKQFEDQYGIKVRIPEGTHEGNVNKLIAEKKLDKGKMDVVAIGGDIFPTVQKAGVIEKINYLPNFEQGNHTLQGVNFGDEGLGYWGNQTGLAYDPQRISEEQLPQSWEDMQKYLAAHPKKFAYADPNGGGSGKAFIERALHYISGEYDYQKQAVNPEQMAKWAKTWDWFVENKDKMTRTSSNADSLTRLNDGELDLVAAWQDHLFSMQKQGAITPRLKFYVPKFGMPAGGNLFVVAKNSKNPAASLVFINWMVSPEVQQQLSESLGSRPLNKDTGKADILFFPTDWSKPAMVAFTKEVISK</sequence>
<protein>
    <submittedName>
        <fullName evidence="2">Potassium transporter Trk</fullName>
    </submittedName>
</protein>
<name>A0A1V3KQK1_9PAST</name>
<dbReference type="Pfam" id="PF13416">
    <property type="entry name" value="SBP_bac_8"/>
    <property type="match status" value="1"/>
</dbReference>
<organism evidence="2 3">
    <name type="scientific">Rodentibacter caecimuris</name>
    <dbReference type="NCBI Taxonomy" id="1796644"/>
    <lineage>
        <taxon>Bacteria</taxon>
        <taxon>Pseudomonadati</taxon>
        <taxon>Pseudomonadota</taxon>
        <taxon>Gammaproteobacteria</taxon>
        <taxon>Pasteurellales</taxon>
        <taxon>Pasteurellaceae</taxon>
        <taxon>Rodentibacter</taxon>
    </lineage>
</organism>
<proteinExistence type="predicted"/>
<comment type="caution">
    <text evidence="2">The sequence shown here is derived from an EMBL/GenBank/DDBJ whole genome shotgun (WGS) entry which is preliminary data.</text>
</comment>
<evidence type="ECO:0000256" key="1">
    <source>
        <dbReference type="SAM" id="SignalP"/>
    </source>
</evidence>
<accession>A0A1V3KQK1</accession>
<dbReference type="PANTHER" id="PTHR42779:SF1">
    <property type="entry name" value="PROTEIN YNJB"/>
    <property type="match status" value="1"/>
</dbReference>
<feature type="signal peptide" evidence="1">
    <location>
        <begin position="1"/>
        <end position="24"/>
    </location>
</feature>
<dbReference type="AlphaFoldDB" id="A0A1V3KQK1"/>
<evidence type="ECO:0000313" key="3">
    <source>
        <dbReference type="Proteomes" id="UP000189114"/>
    </source>
</evidence>
<feature type="chain" id="PRO_5013047594" evidence="1">
    <location>
        <begin position="25"/>
        <end position="360"/>
    </location>
</feature>
<dbReference type="Gene3D" id="3.40.190.10">
    <property type="entry name" value="Periplasmic binding protein-like II"/>
    <property type="match status" value="2"/>
</dbReference>
<dbReference type="PANTHER" id="PTHR42779">
    <property type="entry name" value="PROTEIN YNJB"/>
    <property type="match status" value="1"/>
</dbReference>
<gene>
    <name evidence="2" type="ORF">BKG96_00045</name>
</gene>
<evidence type="ECO:0000313" key="2">
    <source>
        <dbReference type="EMBL" id="OOF79962.1"/>
    </source>
</evidence>
<dbReference type="EMBL" id="MLAE01000001">
    <property type="protein sequence ID" value="OOF79962.1"/>
    <property type="molecule type" value="Genomic_DNA"/>
</dbReference>
<keyword evidence="1" id="KW-0732">Signal</keyword>
<dbReference type="SUPFAM" id="SSF53850">
    <property type="entry name" value="Periplasmic binding protein-like II"/>
    <property type="match status" value="1"/>
</dbReference>
<dbReference type="InterPro" id="IPR006059">
    <property type="entry name" value="SBP"/>
</dbReference>
<dbReference type="Proteomes" id="UP000189114">
    <property type="component" value="Unassembled WGS sequence"/>
</dbReference>